<gene>
    <name evidence="1" type="ORF">PhaeoP88_04698</name>
</gene>
<geneLocation type="plasmid" evidence="2">
    <name>pp88_h</name>
</geneLocation>
<protein>
    <submittedName>
        <fullName evidence="1">Uncharacterized protein</fullName>
    </submittedName>
</protein>
<dbReference type="AlphaFoldDB" id="A0A2I7KHD5"/>
<accession>A0A2I7KHD5</accession>
<keyword evidence="1" id="KW-0614">Plasmid</keyword>
<reference evidence="1 2" key="1">
    <citation type="journal article" date="2017" name="Front. Microbiol.">
        <title>Phaeobacter piscinae sp. nov., a species of the Roseobacter group and potential aquaculture probiont.</title>
        <authorList>
            <person name="Sonnenschein E.C."/>
            <person name="Phippen C.B.W."/>
            <person name="Nielsen K.F."/>
            <person name="Mateiu R.V."/>
            <person name="Melchiorsen J."/>
            <person name="Gram L."/>
            <person name="Overmann J."/>
            <person name="Freese H.M."/>
        </authorList>
    </citation>
    <scope>NUCLEOTIDE SEQUENCE [LARGE SCALE GENOMIC DNA]</scope>
    <source>
        <strain evidence="1 2">P88</strain>
        <plasmid evidence="2">pp88_h</plasmid>
    </source>
</reference>
<sequence length="79" mass="8749">MAKAIKREFHGYMHNGERVYLGPCDMTDTEVQKFLYGIAAIYSDPKEPGVFNVRSAVFDARAFAGVQILPPSKSQTAPL</sequence>
<reference evidence="1 2" key="2">
    <citation type="journal article" date="2017" name="Genome Biol. Evol.">
        <title>Trajectories and Drivers of Genome Evolution in Surface-Associated Marine Phaeobacter.</title>
        <authorList>
            <person name="Freese H.M."/>
            <person name="Sikorski J."/>
            <person name="Bunk B."/>
            <person name="Scheuner C."/>
            <person name="Meier-Kolthoff J.P."/>
            <person name="Sproer C."/>
            <person name="Gram L."/>
            <person name="Overmann J."/>
        </authorList>
    </citation>
    <scope>NUCLEOTIDE SEQUENCE [LARGE SCALE GENOMIC DNA]</scope>
    <source>
        <strain evidence="1 2">P88</strain>
        <plasmid evidence="2">pp88_h</plasmid>
    </source>
</reference>
<proteinExistence type="predicted"/>
<organism evidence="1 2">
    <name type="scientific">Phaeobacter inhibens</name>
    <dbReference type="NCBI Taxonomy" id="221822"/>
    <lineage>
        <taxon>Bacteria</taxon>
        <taxon>Pseudomonadati</taxon>
        <taxon>Pseudomonadota</taxon>
        <taxon>Alphaproteobacteria</taxon>
        <taxon>Rhodobacterales</taxon>
        <taxon>Roseobacteraceae</taxon>
        <taxon>Phaeobacter</taxon>
    </lineage>
</organism>
<dbReference type="RefSeq" id="WP_102884822.1">
    <property type="nucleotide sequence ID" value="NZ_CP010733.1"/>
</dbReference>
<evidence type="ECO:0000313" key="1">
    <source>
        <dbReference type="EMBL" id="AUR02010.1"/>
    </source>
</evidence>
<evidence type="ECO:0000313" key="2">
    <source>
        <dbReference type="Proteomes" id="UP000236447"/>
    </source>
</evidence>
<dbReference type="EMBL" id="CP010733">
    <property type="protein sequence ID" value="AUR02010.1"/>
    <property type="molecule type" value="Genomic_DNA"/>
</dbReference>
<name>A0A2I7KHD5_9RHOB</name>
<dbReference type="Proteomes" id="UP000236447">
    <property type="component" value="Plasmid pP88_h"/>
</dbReference>